<feature type="compositionally biased region" description="Low complexity" evidence="2">
    <location>
        <begin position="514"/>
        <end position="525"/>
    </location>
</feature>
<feature type="compositionally biased region" description="Low complexity" evidence="2">
    <location>
        <begin position="617"/>
        <end position="630"/>
    </location>
</feature>
<feature type="compositionally biased region" description="Low complexity" evidence="2">
    <location>
        <begin position="738"/>
        <end position="755"/>
    </location>
</feature>
<evidence type="ECO:0000256" key="2">
    <source>
        <dbReference type="SAM" id="MobiDB-lite"/>
    </source>
</evidence>
<dbReference type="PANTHER" id="PTHR15154">
    <property type="entry name" value="HAMARTIN"/>
    <property type="match status" value="1"/>
</dbReference>
<protein>
    <submittedName>
        <fullName evidence="4">Putative tuberous sclerosis 1a</fullName>
    </submittedName>
</protein>
<accession>U5EQA0</accession>
<dbReference type="GO" id="GO:0032007">
    <property type="term" value="P:negative regulation of TOR signaling"/>
    <property type="evidence" value="ECO:0007669"/>
    <property type="project" value="TreeGrafter"/>
</dbReference>
<dbReference type="Pfam" id="PF04388">
    <property type="entry name" value="Hamartin"/>
    <property type="match status" value="1"/>
</dbReference>
<dbReference type="InterPro" id="IPR007483">
    <property type="entry name" value="Hamartin"/>
</dbReference>
<feature type="region of interest" description="Disordered" evidence="2">
    <location>
        <begin position="349"/>
        <end position="369"/>
    </location>
</feature>
<feature type="region of interest" description="Disordered" evidence="2">
    <location>
        <begin position="505"/>
        <end position="525"/>
    </location>
</feature>
<evidence type="ECO:0000256" key="3">
    <source>
        <dbReference type="SAM" id="Phobius"/>
    </source>
</evidence>
<feature type="non-terminal residue" evidence="4">
    <location>
        <position position="1"/>
    </location>
</feature>
<feature type="transmembrane region" description="Helical" evidence="3">
    <location>
        <begin position="81"/>
        <end position="102"/>
    </location>
</feature>
<feature type="compositionally biased region" description="Low complexity" evidence="2">
    <location>
        <begin position="355"/>
        <end position="369"/>
    </location>
</feature>
<dbReference type="GO" id="GO:0051726">
    <property type="term" value="P:regulation of cell cycle"/>
    <property type="evidence" value="ECO:0007669"/>
    <property type="project" value="TreeGrafter"/>
</dbReference>
<organism evidence="4">
    <name type="scientific">Corethrella appendiculata</name>
    <dbReference type="NCBI Taxonomy" id="1370023"/>
    <lineage>
        <taxon>Eukaryota</taxon>
        <taxon>Metazoa</taxon>
        <taxon>Ecdysozoa</taxon>
        <taxon>Arthropoda</taxon>
        <taxon>Hexapoda</taxon>
        <taxon>Insecta</taxon>
        <taxon>Pterygota</taxon>
        <taxon>Neoptera</taxon>
        <taxon>Endopterygota</taxon>
        <taxon>Diptera</taxon>
        <taxon>Nematocera</taxon>
        <taxon>Culicoidea</taxon>
        <taxon>Chaoboridae</taxon>
        <taxon>Corethrella</taxon>
    </lineage>
</organism>
<dbReference type="AlphaFoldDB" id="U5EQA0"/>
<feature type="region of interest" description="Disordered" evidence="2">
    <location>
        <begin position="609"/>
        <end position="633"/>
    </location>
</feature>
<keyword evidence="3" id="KW-0472">Membrane</keyword>
<keyword evidence="3" id="KW-0812">Transmembrane</keyword>
<name>U5EQA0_9DIPT</name>
<proteinExistence type="evidence at transcript level"/>
<dbReference type="PANTHER" id="PTHR15154:SF2">
    <property type="entry name" value="HAMARTIN"/>
    <property type="match status" value="1"/>
</dbReference>
<dbReference type="GO" id="GO:0033596">
    <property type="term" value="C:TSC1-TSC2 complex"/>
    <property type="evidence" value="ECO:0007669"/>
    <property type="project" value="TreeGrafter"/>
</dbReference>
<keyword evidence="3" id="KW-1133">Transmembrane helix</keyword>
<feature type="coiled-coil region" evidence="1">
    <location>
        <begin position="1063"/>
        <end position="1132"/>
    </location>
</feature>
<evidence type="ECO:0000313" key="4">
    <source>
        <dbReference type="EMBL" id="JAB55484.1"/>
    </source>
</evidence>
<dbReference type="GO" id="GO:0008285">
    <property type="term" value="P:negative regulation of cell population proliferation"/>
    <property type="evidence" value="ECO:0007669"/>
    <property type="project" value="TreeGrafter"/>
</dbReference>
<dbReference type="EMBL" id="GANO01004387">
    <property type="protein sequence ID" value="JAB55484.1"/>
    <property type="molecule type" value="mRNA"/>
</dbReference>
<evidence type="ECO:0000256" key="1">
    <source>
        <dbReference type="SAM" id="Coils"/>
    </source>
</evidence>
<sequence length="1261" mass="142076">LDYFSQTQSYRIIDVIVKVQQPHDKYIFDKLYDWMRSGQNKNLALTLFGHIIRKHPTWLYKVASHSLLKEVLKLLKNERDIIPLMSALLCIIVLLPIIPFYMGNFIQDLFDIFSYLASWNCLNPTNLPDDQLIHLQFGLYTFFHRLYGMFPCNFIQFLRHEFVLRGENKSAVFHHTIKPLLETVKMHPLLVTADKDSEINAQRWKTMEPHDVVIECARFSLEYHQQQHQQTVQQQQQYLASSSGMMMNNECPCYLTPIKPFEYSTNLIDIQLRNNVNYFGKDFISISTSSTITTTTSAGVVVDPATKYSNIWTPSNVVGIGNIVPHTPTPTPIPTPNYTIPTIPINQLQQSADGASPPETAIEATPETTPLKDTQIKTIRTYPINSQAVRAIWNTSQPSSPIKKESSASGSSQFNYEITSSQKLIRIINDRNLSVQQLQQQQQSTNKASSNDSSNSIPSSPLPIVDNNSAAGCVDQSIKLQLQLPPASKPIIVTSNLNQMIDTTSSTQEDQEVNDINSNSNNNELNDQQQMVTNDFENEEEGSPCSAGGLHIPNSRSMLDFARRVNRWRMYSHCLGDTSSSLSYSAGTSPCTGGGIGSVDTYLLQNSNNKSLMNGATNTNNSNNNNSNNKNIKHRRSLSWPNIKFKQPKTIFSAATTNSSSIATTTTTTANKTVTNKTHELNGGDSTTSSGENEVDDVYVDDEDVDGTPTDDEAAISAATHFHRQDQKKKNNKKIIAKNSAASANNSNSSSSNINNKKDRDKLQLYQQIRKDLHASSKALNVEKICAATQTMEIWPQPYEHMFYGILQEEIKIKNSAELANYPTPPSSTPTILTSLTAAPNIMLDQYIEMCVKKRPTHDTRKLEDIYRDHIHLLNLQLQYEKHRREIHAERNRRLLGKSRAIRALEQNNETLKDQVSRLTSEISVLNMQLLKMRKLGNQDSHASTKDIQHWKLKYQQESDENKQLRATIEQLQVRLADEIKLKKDATLDIEMARGELFDLKNDMQQALYRAELGQQYRDELTKLQSEIIVMGEIQLKCKDKLSELNSIKARDVELQLIHDNYLEEVKELRTSLEMKSSQLETAKARLSELESQLQKRENMFTEQKIILKTVKEEYEEKFKALEKKYSAQKAIILRMEEHILELYKNVTAVNVATLSPESERTDMVGSLDHTSPLSLSLASSEGLSASLRSVTEIKNLQALVVQPQTTATSSTVTAAGTSTTTTAATIVTSNNNNSSIINNKSEDSKSIPTPSSSFHHHQSS</sequence>
<feature type="region of interest" description="Disordered" evidence="2">
    <location>
        <begin position="1232"/>
        <end position="1261"/>
    </location>
</feature>
<reference evidence="4" key="1">
    <citation type="journal article" date="2014" name="Insect Biochem. Mol. Biol.">
        <title>An insight into the sialome of the frog biting fly, Corethrella appendiculata.</title>
        <authorList>
            <person name="Ribeiro J.M.C."/>
            <person name="Chagas A.C."/>
            <person name="Pham V.M."/>
            <person name="Lounibos L.P."/>
            <person name="Calvo E."/>
        </authorList>
    </citation>
    <scope>NUCLEOTIDE SEQUENCE</scope>
    <source>
        <tissue evidence="4">Salivary glands</tissue>
    </source>
</reference>
<feature type="coiled-coil region" evidence="1">
    <location>
        <begin position="873"/>
        <end position="982"/>
    </location>
</feature>
<keyword evidence="1" id="KW-0175">Coiled coil</keyword>
<feature type="region of interest" description="Disordered" evidence="2">
    <location>
        <begin position="738"/>
        <end position="760"/>
    </location>
</feature>
<feature type="region of interest" description="Disordered" evidence="2">
    <location>
        <begin position="436"/>
        <end position="463"/>
    </location>
</feature>
<feature type="region of interest" description="Disordered" evidence="2">
    <location>
        <begin position="673"/>
        <end position="695"/>
    </location>
</feature>